<evidence type="ECO:0000259" key="6">
    <source>
        <dbReference type="PROSITE" id="PS50922"/>
    </source>
</evidence>
<dbReference type="PROSITE" id="PS51257">
    <property type="entry name" value="PROKAR_LIPOPROTEIN"/>
    <property type="match status" value="1"/>
</dbReference>
<name>A0A6C0I7W2_9ZZZZ</name>
<evidence type="ECO:0000256" key="5">
    <source>
        <dbReference type="SAM" id="Phobius"/>
    </source>
</evidence>
<feature type="transmembrane region" description="Helical" evidence="5">
    <location>
        <begin position="45"/>
        <end position="62"/>
    </location>
</feature>
<feature type="transmembrane region" description="Helical" evidence="5">
    <location>
        <begin position="68"/>
        <end position="84"/>
    </location>
</feature>
<feature type="transmembrane region" description="Helical" evidence="5">
    <location>
        <begin position="15"/>
        <end position="33"/>
    </location>
</feature>
<dbReference type="GO" id="GO:0016020">
    <property type="term" value="C:membrane"/>
    <property type="evidence" value="ECO:0007669"/>
    <property type="project" value="UniProtKB-SubCell"/>
</dbReference>
<keyword evidence="3 5" id="KW-1133">Transmembrane helix</keyword>
<evidence type="ECO:0000256" key="2">
    <source>
        <dbReference type="ARBA" id="ARBA00022692"/>
    </source>
</evidence>
<sequence length="237" mass="28279">MTNKLNDNDIINKDTSQYITTLIVSLYACFCLYKFSSSDKDIKWLNYLFIIVVIYLIIHLFFVEKIELKIHHIIFILIFGWYILCRDIGPFIKNELYILAFAEVSNIFLSIRNIIRHPSVIKFVSIPNFIQPINDGLFAITFFYTRIYLYFKHIITNQELIENIIKYNRFFMCDKIIIMTIFLLFGLNLYWFGLICYGAFKIIGLNRIWTYNPDIKDPFILQIEAIRNTLFKTGLHQ</sequence>
<organism evidence="7">
    <name type="scientific">viral metagenome</name>
    <dbReference type="NCBI Taxonomy" id="1070528"/>
    <lineage>
        <taxon>unclassified sequences</taxon>
        <taxon>metagenomes</taxon>
        <taxon>organismal metagenomes</taxon>
    </lineage>
</organism>
<dbReference type="EMBL" id="MN740132">
    <property type="protein sequence ID" value="QHT89024.1"/>
    <property type="molecule type" value="Genomic_DNA"/>
</dbReference>
<evidence type="ECO:0000256" key="3">
    <source>
        <dbReference type="ARBA" id="ARBA00022989"/>
    </source>
</evidence>
<dbReference type="PROSITE" id="PS50922">
    <property type="entry name" value="TLC"/>
    <property type="match status" value="1"/>
</dbReference>
<evidence type="ECO:0000256" key="1">
    <source>
        <dbReference type="ARBA" id="ARBA00004141"/>
    </source>
</evidence>
<keyword evidence="4 5" id="KW-0472">Membrane</keyword>
<dbReference type="Pfam" id="PF03798">
    <property type="entry name" value="TRAM_LAG1_CLN8"/>
    <property type="match status" value="1"/>
</dbReference>
<evidence type="ECO:0000256" key="4">
    <source>
        <dbReference type="ARBA" id="ARBA00023136"/>
    </source>
</evidence>
<evidence type="ECO:0000313" key="7">
    <source>
        <dbReference type="EMBL" id="QHT89024.1"/>
    </source>
</evidence>
<dbReference type="InterPro" id="IPR006634">
    <property type="entry name" value="TLC-dom"/>
</dbReference>
<accession>A0A6C0I7W2</accession>
<feature type="domain" description="TLC" evidence="6">
    <location>
        <begin position="1"/>
        <end position="204"/>
    </location>
</feature>
<comment type="subcellular location">
    <subcellularLocation>
        <location evidence="1">Membrane</location>
        <topology evidence="1">Multi-pass membrane protein</topology>
    </subcellularLocation>
</comment>
<dbReference type="AlphaFoldDB" id="A0A6C0I7W2"/>
<reference evidence="7" key="1">
    <citation type="journal article" date="2020" name="Nature">
        <title>Giant virus diversity and host interactions through global metagenomics.</title>
        <authorList>
            <person name="Schulz F."/>
            <person name="Roux S."/>
            <person name="Paez-Espino D."/>
            <person name="Jungbluth S."/>
            <person name="Walsh D.A."/>
            <person name="Denef V.J."/>
            <person name="McMahon K.D."/>
            <person name="Konstantinidis K.T."/>
            <person name="Eloe-Fadrosh E.A."/>
            <person name="Kyrpides N.C."/>
            <person name="Woyke T."/>
        </authorList>
    </citation>
    <scope>NUCLEOTIDE SEQUENCE</scope>
    <source>
        <strain evidence="7">GVMAG-M-3300023184-51</strain>
    </source>
</reference>
<feature type="transmembrane region" description="Helical" evidence="5">
    <location>
        <begin position="176"/>
        <end position="200"/>
    </location>
</feature>
<keyword evidence="2 5" id="KW-0812">Transmembrane</keyword>
<proteinExistence type="predicted"/>
<protein>
    <recommendedName>
        <fullName evidence="6">TLC domain-containing protein</fullName>
    </recommendedName>
</protein>